<dbReference type="SUPFAM" id="SSF161098">
    <property type="entry name" value="MetI-like"/>
    <property type="match status" value="1"/>
</dbReference>
<keyword evidence="4 5" id="KW-0472">Membrane</keyword>
<evidence type="ECO:0000256" key="5">
    <source>
        <dbReference type="SAM" id="Phobius"/>
    </source>
</evidence>
<feature type="transmembrane region" description="Helical" evidence="5">
    <location>
        <begin position="46"/>
        <end position="67"/>
    </location>
</feature>
<comment type="caution">
    <text evidence="6">The sequence shown here is derived from an EMBL/GenBank/DDBJ whole genome shotgun (WGS) entry which is preliminary data.</text>
</comment>
<reference evidence="6" key="1">
    <citation type="submission" date="2021-11" db="EMBL/GenBank/DDBJ databases">
        <title>A Novel Adlercreutzia Species, isolated from a Allomyrina dichotoma larva feces.</title>
        <authorList>
            <person name="Suh M.K."/>
        </authorList>
    </citation>
    <scope>NUCLEOTIDE SEQUENCE</scope>
    <source>
        <strain evidence="6">JBNU-10</strain>
    </source>
</reference>
<keyword evidence="2 5" id="KW-0812">Transmembrane</keyword>
<proteinExistence type="predicted"/>
<feature type="transmembrane region" description="Helical" evidence="5">
    <location>
        <begin position="20"/>
        <end position="40"/>
    </location>
</feature>
<evidence type="ECO:0000256" key="1">
    <source>
        <dbReference type="ARBA" id="ARBA00004141"/>
    </source>
</evidence>
<dbReference type="EMBL" id="JAJMLW010000002">
    <property type="protein sequence ID" value="MCI2242137.1"/>
    <property type="molecule type" value="Genomic_DNA"/>
</dbReference>
<dbReference type="Proteomes" id="UP001430755">
    <property type="component" value="Unassembled WGS sequence"/>
</dbReference>
<evidence type="ECO:0000313" key="7">
    <source>
        <dbReference type="Proteomes" id="UP001430755"/>
    </source>
</evidence>
<dbReference type="Gene3D" id="1.10.3720.10">
    <property type="entry name" value="MetI-like"/>
    <property type="match status" value="1"/>
</dbReference>
<accession>A0ABS9WIQ8</accession>
<protein>
    <recommendedName>
        <fullName evidence="8">ABC transmembrane type-1 domain-containing protein</fullName>
    </recommendedName>
</protein>
<name>A0ABS9WIQ8_9ACTN</name>
<keyword evidence="3 5" id="KW-1133">Transmembrane helix</keyword>
<evidence type="ECO:0000313" key="6">
    <source>
        <dbReference type="EMBL" id="MCI2242137.1"/>
    </source>
</evidence>
<evidence type="ECO:0000256" key="3">
    <source>
        <dbReference type="ARBA" id="ARBA00022989"/>
    </source>
</evidence>
<keyword evidence="7" id="KW-1185">Reference proteome</keyword>
<dbReference type="InterPro" id="IPR035906">
    <property type="entry name" value="MetI-like_sf"/>
</dbReference>
<gene>
    <name evidence="6" type="ORF">LPT13_07210</name>
</gene>
<evidence type="ECO:0000256" key="2">
    <source>
        <dbReference type="ARBA" id="ARBA00022692"/>
    </source>
</evidence>
<dbReference type="RefSeq" id="WP_160707883.1">
    <property type="nucleotide sequence ID" value="NZ_JAJMLW010000002.1"/>
</dbReference>
<evidence type="ECO:0000256" key="4">
    <source>
        <dbReference type="ARBA" id="ARBA00023136"/>
    </source>
</evidence>
<organism evidence="6 7">
    <name type="scientific">Adlercreutzia faecimuris</name>
    <dbReference type="NCBI Taxonomy" id="2897341"/>
    <lineage>
        <taxon>Bacteria</taxon>
        <taxon>Bacillati</taxon>
        <taxon>Actinomycetota</taxon>
        <taxon>Coriobacteriia</taxon>
        <taxon>Eggerthellales</taxon>
        <taxon>Eggerthellaceae</taxon>
        <taxon>Adlercreutzia</taxon>
    </lineage>
</organism>
<comment type="subcellular location">
    <subcellularLocation>
        <location evidence="1">Membrane</location>
        <topology evidence="1">Multi-pass membrane protein</topology>
    </subcellularLocation>
</comment>
<evidence type="ECO:0008006" key="8">
    <source>
        <dbReference type="Google" id="ProtNLM"/>
    </source>
</evidence>
<sequence>MPGIMSSLSMCYIMSFSQYFLTLLVGGGKVQTFVLTLFPYLTGGDRTIACAYSLVFLAVTFAVFLLFEVMLKRFGVREGGGLYE</sequence>